<dbReference type="PANTHER" id="PTHR21621:SF0">
    <property type="entry name" value="BETA-CITRYLGLUTAMATE SYNTHASE B-RELATED"/>
    <property type="match status" value="1"/>
</dbReference>
<dbReference type="GO" id="GO:0018169">
    <property type="term" value="F:ribosomal S6-glutamic acid ligase activity"/>
    <property type="evidence" value="ECO:0007669"/>
    <property type="project" value="TreeGrafter"/>
</dbReference>
<accession>A0A832R933</accession>
<organism evidence="3 4">
    <name type="scientific">Candidatus Dojkabacteria bacterium</name>
    <dbReference type="NCBI Taxonomy" id="2099670"/>
    <lineage>
        <taxon>Bacteria</taxon>
        <taxon>Candidatus Dojkabacteria</taxon>
    </lineage>
</organism>
<keyword evidence="1" id="KW-0547">Nucleotide-binding</keyword>
<dbReference type="AlphaFoldDB" id="A0A832R933"/>
<dbReference type="InterPro" id="IPR013651">
    <property type="entry name" value="ATP-grasp_RimK-type"/>
</dbReference>
<dbReference type="GO" id="GO:0046872">
    <property type="term" value="F:metal ion binding"/>
    <property type="evidence" value="ECO:0007669"/>
    <property type="project" value="InterPro"/>
</dbReference>
<dbReference type="GO" id="GO:0005524">
    <property type="term" value="F:ATP binding"/>
    <property type="evidence" value="ECO:0007669"/>
    <property type="project" value="UniProtKB-UniRule"/>
</dbReference>
<feature type="domain" description="ATP-grasp" evidence="2">
    <location>
        <begin position="76"/>
        <end position="326"/>
    </location>
</feature>
<proteinExistence type="predicted"/>
<evidence type="ECO:0000259" key="2">
    <source>
        <dbReference type="PROSITE" id="PS50975"/>
    </source>
</evidence>
<dbReference type="InterPro" id="IPR011761">
    <property type="entry name" value="ATP-grasp"/>
</dbReference>
<dbReference type="PANTHER" id="PTHR21621">
    <property type="entry name" value="RIBOSOMAL PROTEIN S6 MODIFICATION PROTEIN"/>
    <property type="match status" value="1"/>
</dbReference>
<dbReference type="PROSITE" id="PS50975">
    <property type="entry name" value="ATP_GRASP"/>
    <property type="match status" value="1"/>
</dbReference>
<dbReference type="Proteomes" id="UP000576550">
    <property type="component" value="Unassembled WGS sequence"/>
</dbReference>
<dbReference type="EMBL" id="DUTP01000004">
    <property type="protein sequence ID" value="HHX99528.1"/>
    <property type="molecule type" value="Genomic_DNA"/>
</dbReference>
<evidence type="ECO:0000256" key="1">
    <source>
        <dbReference type="PROSITE-ProRule" id="PRU00409"/>
    </source>
</evidence>
<dbReference type="Pfam" id="PF08443">
    <property type="entry name" value="RimK"/>
    <property type="match status" value="2"/>
</dbReference>
<evidence type="ECO:0000313" key="4">
    <source>
        <dbReference type="Proteomes" id="UP000576550"/>
    </source>
</evidence>
<protein>
    <recommendedName>
        <fullName evidence="2">ATP-grasp domain-containing protein</fullName>
    </recommendedName>
</protein>
<reference evidence="3 4" key="1">
    <citation type="journal article" date="2020" name="Biotechnol. Biofuels">
        <title>New insights from the biogas microbiome by comprehensive genome-resolved metagenomics of nearly 1600 species originating from multiple anaerobic digesters.</title>
        <authorList>
            <person name="Campanaro S."/>
            <person name="Treu L."/>
            <person name="Rodriguez-R L.M."/>
            <person name="Kovalovszki A."/>
            <person name="Ziels R.M."/>
            <person name="Maus I."/>
            <person name="Zhu X."/>
            <person name="Kougias P.G."/>
            <person name="Basile A."/>
            <person name="Luo G."/>
            <person name="Schluter A."/>
            <person name="Konstantinidis K.T."/>
            <person name="Angelidaki I."/>
        </authorList>
    </citation>
    <scope>NUCLEOTIDE SEQUENCE [LARGE SCALE GENOMIC DNA]</scope>
    <source>
        <strain evidence="3">AS05jafATM_89</strain>
    </source>
</reference>
<dbReference type="GO" id="GO:0005737">
    <property type="term" value="C:cytoplasm"/>
    <property type="evidence" value="ECO:0007669"/>
    <property type="project" value="TreeGrafter"/>
</dbReference>
<comment type="caution">
    <text evidence="3">The sequence shown here is derived from an EMBL/GenBank/DDBJ whole genome shotgun (WGS) entry which is preliminary data.</text>
</comment>
<gene>
    <name evidence="3" type="ORF">GX533_02535</name>
</gene>
<name>A0A832R933_9BACT</name>
<sequence length="334" mass="37664">MEEDKDKKKYIQIAGNIHLSYYVAAADILGINYKVLVPGLMAKFSVENKHWFIINTVTPLVPTPSTTICKRKNLTHLVLKEQGVKVPEQEILTCEMDAIKFYDKYKDIVIKPTQQLGGKGVSILPQSEEQVLKAFKIAFDSSHAPSDDKKVIGEEFIHGENYRLLVLGDQVIGIVRRKAAHVVGDGEHTVRQLIELENISRKEKGLLPIPIDNEVMLKLMRDNLNLESVVEKGKEQILRYNCNLTTGGTTEECANETHDYYKQLAIKAVKAVGSEFGGVDIIAKDITKPDECAVNEINYNPGLRLHYKVDKGEQVKVAIPIMEYIRDKYLNSKE</sequence>
<evidence type="ECO:0000313" key="3">
    <source>
        <dbReference type="EMBL" id="HHX99528.1"/>
    </source>
</evidence>
<dbReference type="Gene3D" id="3.30.470.20">
    <property type="entry name" value="ATP-grasp fold, B domain"/>
    <property type="match status" value="2"/>
</dbReference>
<keyword evidence="1" id="KW-0067">ATP-binding</keyword>
<dbReference type="GO" id="GO:0009432">
    <property type="term" value="P:SOS response"/>
    <property type="evidence" value="ECO:0007669"/>
    <property type="project" value="TreeGrafter"/>
</dbReference>
<dbReference type="SUPFAM" id="SSF56059">
    <property type="entry name" value="Glutathione synthetase ATP-binding domain-like"/>
    <property type="match status" value="1"/>
</dbReference>